<dbReference type="Proteomes" id="UP001430953">
    <property type="component" value="Unassembled WGS sequence"/>
</dbReference>
<evidence type="ECO:0000313" key="3">
    <source>
        <dbReference type="Proteomes" id="UP001430953"/>
    </source>
</evidence>
<proteinExistence type="predicted"/>
<dbReference type="EMBL" id="JADYXP020000002">
    <property type="protein sequence ID" value="KAL0129976.1"/>
    <property type="molecule type" value="Genomic_DNA"/>
</dbReference>
<evidence type="ECO:0000256" key="1">
    <source>
        <dbReference type="SAM" id="MobiDB-lite"/>
    </source>
</evidence>
<keyword evidence="3" id="KW-1185">Reference proteome</keyword>
<dbReference type="AlphaFoldDB" id="A0AAW2GRW9"/>
<gene>
    <name evidence="2" type="ORF">PUN28_001921</name>
</gene>
<organism evidence="2 3">
    <name type="scientific">Cardiocondyla obscurior</name>
    <dbReference type="NCBI Taxonomy" id="286306"/>
    <lineage>
        <taxon>Eukaryota</taxon>
        <taxon>Metazoa</taxon>
        <taxon>Ecdysozoa</taxon>
        <taxon>Arthropoda</taxon>
        <taxon>Hexapoda</taxon>
        <taxon>Insecta</taxon>
        <taxon>Pterygota</taxon>
        <taxon>Neoptera</taxon>
        <taxon>Endopterygota</taxon>
        <taxon>Hymenoptera</taxon>
        <taxon>Apocrita</taxon>
        <taxon>Aculeata</taxon>
        <taxon>Formicoidea</taxon>
        <taxon>Formicidae</taxon>
        <taxon>Myrmicinae</taxon>
        <taxon>Cardiocondyla</taxon>
    </lineage>
</organism>
<feature type="compositionally biased region" description="Basic and acidic residues" evidence="1">
    <location>
        <begin position="67"/>
        <end position="76"/>
    </location>
</feature>
<evidence type="ECO:0000313" key="2">
    <source>
        <dbReference type="EMBL" id="KAL0129976.1"/>
    </source>
</evidence>
<feature type="region of interest" description="Disordered" evidence="1">
    <location>
        <begin position="47"/>
        <end position="110"/>
    </location>
</feature>
<name>A0AAW2GRW9_9HYME</name>
<accession>A0AAW2GRW9</accession>
<reference evidence="2 3" key="1">
    <citation type="submission" date="2023-03" db="EMBL/GenBank/DDBJ databases">
        <title>High recombination rates correlate with genetic variation in Cardiocondyla obscurior ants.</title>
        <authorList>
            <person name="Errbii M."/>
        </authorList>
    </citation>
    <scope>NUCLEOTIDE SEQUENCE [LARGE SCALE GENOMIC DNA]</scope>
    <source>
        <strain evidence="2">Alpha-2009</strain>
        <tissue evidence="2">Whole body</tissue>
    </source>
</reference>
<sequence>MKLRDLGCRAHTRFLQVVRSCFHRSRFIAERCAARYIKEIQYLRRRRPRDTIQAGGKRTGQKKKKKQRDEKGRRSIDLTYPTTARKGGRVPGAWRRMPVSPSPVNMDESQ</sequence>
<protein>
    <submittedName>
        <fullName evidence="2">Uncharacterized protein</fullName>
    </submittedName>
</protein>
<comment type="caution">
    <text evidence="2">The sequence shown here is derived from an EMBL/GenBank/DDBJ whole genome shotgun (WGS) entry which is preliminary data.</text>
</comment>